<dbReference type="PANTHER" id="PTHR43537">
    <property type="entry name" value="TRANSCRIPTIONAL REGULATOR, GNTR FAMILY"/>
    <property type="match status" value="1"/>
</dbReference>
<dbReference type="OrthoDB" id="3864082at2"/>
<dbReference type="GO" id="GO:0003677">
    <property type="term" value="F:DNA binding"/>
    <property type="evidence" value="ECO:0007669"/>
    <property type="project" value="UniProtKB-KW"/>
</dbReference>
<keyword evidence="2 5" id="KW-0238">DNA-binding</keyword>
<gene>
    <name evidence="5" type="ORF">EV191_12236</name>
</gene>
<sequence>MADQVVASLREMILLGEIAPGEQVRHEQLAEELGVSTMPVREALLRLSHEGLIETRRGRSYRVATTTREDIADIYWLQSNLAGELTARACRRVGAPELERLDQLQVEWRTAVADGDVNRLETINFEFHRLINMAAGAPKLVDMMRTTLRMIPRSFYSRHPEWTDLATPRHDAIVAALRAGDETAARREAEEHVREAGELMIQYFDERGYWRAPAQG</sequence>
<dbReference type="PANTHER" id="PTHR43537:SF24">
    <property type="entry name" value="GLUCONATE OPERON TRANSCRIPTIONAL REPRESSOR"/>
    <property type="match status" value="1"/>
</dbReference>
<reference evidence="5 6" key="1">
    <citation type="submission" date="2019-03" db="EMBL/GenBank/DDBJ databases">
        <title>Genomic Encyclopedia of Type Strains, Phase IV (KMG-IV): sequencing the most valuable type-strain genomes for metagenomic binning, comparative biology and taxonomic classification.</title>
        <authorList>
            <person name="Goeker M."/>
        </authorList>
    </citation>
    <scope>NUCLEOTIDE SEQUENCE [LARGE SCALE GENOMIC DNA]</scope>
    <source>
        <strain evidence="5 6">DSM 45765</strain>
    </source>
</reference>
<dbReference type="Pfam" id="PF00392">
    <property type="entry name" value="GntR"/>
    <property type="match status" value="1"/>
</dbReference>
<evidence type="ECO:0000313" key="6">
    <source>
        <dbReference type="Proteomes" id="UP000294911"/>
    </source>
</evidence>
<dbReference type="AlphaFoldDB" id="A0A4R2Q3X1"/>
<dbReference type="PROSITE" id="PS50949">
    <property type="entry name" value="HTH_GNTR"/>
    <property type="match status" value="1"/>
</dbReference>
<evidence type="ECO:0000256" key="3">
    <source>
        <dbReference type="ARBA" id="ARBA00023163"/>
    </source>
</evidence>
<keyword evidence="3" id="KW-0804">Transcription</keyword>
<evidence type="ECO:0000259" key="4">
    <source>
        <dbReference type="PROSITE" id="PS50949"/>
    </source>
</evidence>
<dbReference type="Gene3D" id="1.20.120.530">
    <property type="entry name" value="GntR ligand-binding domain-like"/>
    <property type="match status" value="1"/>
</dbReference>
<dbReference type="RefSeq" id="WP_132880733.1">
    <property type="nucleotide sequence ID" value="NZ_SLXQ01000022.1"/>
</dbReference>
<organism evidence="5 6">
    <name type="scientific">Tamaricihabitans halophyticus</name>
    <dbReference type="NCBI Taxonomy" id="1262583"/>
    <lineage>
        <taxon>Bacteria</taxon>
        <taxon>Bacillati</taxon>
        <taxon>Actinomycetota</taxon>
        <taxon>Actinomycetes</taxon>
        <taxon>Pseudonocardiales</taxon>
        <taxon>Pseudonocardiaceae</taxon>
        <taxon>Tamaricihabitans</taxon>
    </lineage>
</organism>
<dbReference type="InterPro" id="IPR008920">
    <property type="entry name" value="TF_FadR/GntR_C"/>
</dbReference>
<dbReference type="InterPro" id="IPR036390">
    <property type="entry name" value="WH_DNA-bd_sf"/>
</dbReference>
<dbReference type="CDD" id="cd07377">
    <property type="entry name" value="WHTH_GntR"/>
    <property type="match status" value="1"/>
</dbReference>
<proteinExistence type="predicted"/>
<dbReference type="InterPro" id="IPR036388">
    <property type="entry name" value="WH-like_DNA-bd_sf"/>
</dbReference>
<dbReference type="Gene3D" id="1.10.10.10">
    <property type="entry name" value="Winged helix-like DNA-binding domain superfamily/Winged helix DNA-binding domain"/>
    <property type="match status" value="1"/>
</dbReference>
<dbReference type="SUPFAM" id="SSF48008">
    <property type="entry name" value="GntR ligand-binding domain-like"/>
    <property type="match status" value="1"/>
</dbReference>
<dbReference type="SMART" id="SM00895">
    <property type="entry name" value="FCD"/>
    <property type="match status" value="1"/>
</dbReference>
<evidence type="ECO:0000313" key="5">
    <source>
        <dbReference type="EMBL" id="TCP43422.1"/>
    </source>
</evidence>
<dbReference type="InterPro" id="IPR000524">
    <property type="entry name" value="Tscrpt_reg_HTH_GntR"/>
</dbReference>
<accession>A0A4R2Q3X1</accession>
<feature type="domain" description="HTH gntR-type" evidence="4">
    <location>
        <begin position="1"/>
        <end position="66"/>
    </location>
</feature>
<dbReference type="GO" id="GO:0003700">
    <property type="term" value="F:DNA-binding transcription factor activity"/>
    <property type="evidence" value="ECO:0007669"/>
    <property type="project" value="InterPro"/>
</dbReference>
<keyword evidence="6" id="KW-1185">Reference proteome</keyword>
<evidence type="ECO:0000256" key="1">
    <source>
        <dbReference type="ARBA" id="ARBA00023015"/>
    </source>
</evidence>
<dbReference type="InterPro" id="IPR011711">
    <property type="entry name" value="GntR_C"/>
</dbReference>
<dbReference type="Proteomes" id="UP000294911">
    <property type="component" value="Unassembled WGS sequence"/>
</dbReference>
<dbReference type="Pfam" id="PF07729">
    <property type="entry name" value="FCD"/>
    <property type="match status" value="1"/>
</dbReference>
<evidence type="ECO:0000256" key="2">
    <source>
        <dbReference type="ARBA" id="ARBA00023125"/>
    </source>
</evidence>
<protein>
    <submittedName>
        <fullName evidence="5">DNA-binding GntR family transcriptional regulator</fullName>
    </submittedName>
</protein>
<comment type="caution">
    <text evidence="5">The sequence shown here is derived from an EMBL/GenBank/DDBJ whole genome shotgun (WGS) entry which is preliminary data.</text>
</comment>
<dbReference type="SUPFAM" id="SSF46785">
    <property type="entry name" value="Winged helix' DNA-binding domain"/>
    <property type="match status" value="1"/>
</dbReference>
<name>A0A4R2Q3X1_9PSEU</name>
<dbReference type="EMBL" id="SLXQ01000022">
    <property type="protein sequence ID" value="TCP43422.1"/>
    <property type="molecule type" value="Genomic_DNA"/>
</dbReference>
<dbReference type="SMART" id="SM00345">
    <property type="entry name" value="HTH_GNTR"/>
    <property type="match status" value="1"/>
</dbReference>
<keyword evidence="1" id="KW-0805">Transcription regulation</keyword>